<dbReference type="AlphaFoldDB" id="A0A8X7TVB8"/>
<reference evidence="2 3" key="1">
    <citation type="submission" date="2020-02" db="EMBL/GenBank/DDBJ databases">
        <authorList>
            <person name="Ma Q."/>
            <person name="Huang Y."/>
            <person name="Song X."/>
            <person name="Pei D."/>
        </authorList>
    </citation>
    <scope>NUCLEOTIDE SEQUENCE [LARGE SCALE GENOMIC DNA]</scope>
    <source>
        <strain evidence="2">Sxm20200214</strain>
        <tissue evidence="2">Leaf</tissue>
    </source>
</reference>
<dbReference type="Proteomes" id="UP000886595">
    <property type="component" value="Unassembled WGS sequence"/>
</dbReference>
<evidence type="ECO:0000256" key="1">
    <source>
        <dbReference type="SAM" id="MobiDB-lite"/>
    </source>
</evidence>
<proteinExistence type="predicted"/>
<protein>
    <submittedName>
        <fullName evidence="2">Uncharacterized protein</fullName>
    </submittedName>
</protein>
<accession>A0A8X7TVB8</accession>
<feature type="region of interest" description="Disordered" evidence="1">
    <location>
        <begin position="31"/>
        <end position="52"/>
    </location>
</feature>
<evidence type="ECO:0000313" key="2">
    <source>
        <dbReference type="EMBL" id="KAG2253416.1"/>
    </source>
</evidence>
<comment type="caution">
    <text evidence="2">The sequence shown here is derived from an EMBL/GenBank/DDBJ whole genome shotgun (WGS) entry which is preliminary data.</text>
</comment>
<gene>
    <name evidence="2" type="ORF">Bca52824_083552</name>
</gene>
<keyword evidence="3" id="KW-1185">Reference proteome</keyword>
<feature type="region of interest" description="Disordered" evidence="1">
    <location>
        <begin position="65"/>
        <end position="96"/>
    </location>
</feature>
<organism evidence="2 3">
    <name type="scientific">Brassica carinata</name>
    <name type="common">Ethiopian mustard</name>
    <name type="synonym">Abyssinian cabbage</name>
    <dbReference type="NCBI Taxonomy" id="52824"/>
    <lineage>
        <taxon>Eukaryota</taxon>
        <taxon>Viridiplantae</taxon>
        <taxon>Streptophyta</taxon>
        <taxon>Embryophyta</taxon>
        <taxon>Tracheophyta</taxon>
        <taxon>Spermatophyta</taxon>
        <taxon>Magnoliopsida</taxon>
        <taxon>eudicotyledons</taxon>
        <taxon>Gunneridae</taxon>
        <taxon>Pentapetalae</taxon>
        <taxon>rosids</taxon>
        <taxon>malvids</taxon>
        <taxon>Brassicales</taxon>
        <taxon>Brassicaceae</taxon>
        <taxon>Brassiceae</taxon>
        <taxon>Brassica</taxon>
    </lineage>
</organism>
<name>A0A8X7TVB8_BRACI</name>
<evidence type="ECO:0000313" key="3">
    <source>
        <dbReference type="Proteomes" id="UP000886595"/>
    </source>
</evidence>
<feature type="compositionally biased region" description="Low complexity" evidence="1">
    <location>
        <begin position="34"/>
        <end position="45"/>
    </location>
</feature>
<dbReference type="EMBL" id="JAAMPC010000016">
    <property type="protein sequence ID" value="KAG2253416.1"/>
    <property type="molecule type" value="Genomic_DNA"/>
</dbReference>
<sequence>MVAESLRTVPREAVTVLGCSKLLATRAARIAYHPRSPSAPRPSRSGFTYSNPDWRICGHSLRREVRDRESGDREKTRSKDRDTCRAVKSLERKHYL</sequence>